<evidence type="ECO:0008006" key="3">
    <source>
        <dbReference type="Google" id="ProtNLM"/>
    </source>
</evidence>
<name>A0A562QFL7_9PSED</name>
<dbReference type="RefSeq" id="WP_145140245.1">
    <property type="nucleotide sequence ID" value="NZ_VLKY01000004.1"/>
</dbReference>
<protein>
    <recommendedName>
        <fullName evidence="3">DUF1330 domain-containing protein</fullName>
    </recommendedName>
</protein>
<organism evidence="1 2">
    <name type="scientific">Pseudomonas duriflava</name>
    <dbReference type="NCBI Taxonomy" id="459528"/>
    <lineage>
        <taxon>Bacteria</taxon>
        <taxon>Pseudomonadati</taxon>
        <taxon>Pseudomonadota</taxon>
        <taxon>Gammaproteobacteria</taxon>
        <taxon>Pseudomonadales</taxon>
        <taxon>Pseudomonadaceae</taxon>
        <taxon>Pseudomonas</taxon>
    </lineage>
</organism>
<gene>
    <name evidence="1" type="ORF">IQ22_01478</name>
</gene>
<dbReference type="Proteomes" id="UP000316905">
    <property type="component" value="Unassembled WGS sequence"/>
</dbReference>
<evidence type="ECO:0000313" key="2">
    <source>
        <dbReference type="Proteomes" id="UP000316905"/>
    </source>
</evidence>
<dbReference type="OrthoDB" id="8778976at2"/>
<proteinExistence type="predicted"/>
<comment type="caution">
    <text evidence="1">The sequence shown here is derived from an EMBL/GenBank/DDBJ whole genome shotgun (WGS) entry which is preliminary data.</text>
</comment>
<keyword evidence="2" id="KW-1185">Reference proteome</keyword>
<evidence type="ECO:0000313" key="1">
    <source>
        <dbReference type="EMBL" id="TWI55552.1"/>
    </source>
</evidence>
<dbReference type="EMBL" id="VLKY01000004">
    <property type="protein sequence ID" value="TWI55552.1"/>
    <property type="molecule type" value="Genomic_DNA"/>
</dbReference>
<dbReference type="AlphaFoldDB" id="A0A562QFL7"/>
<reference evidence="1 2" key="1">
    <citation type="journal article" date="2015" name="Stand. Genomic Sci.">
        <title>Genomic Encyclopedia of Bacterial and Archaeal Type Strains, Phase III: the genomes of soil and plant-associated and newly described type strains.</title>
        <authorList>
            <person name="Whitman W.B."/>
            <person name="Woyke T."/>
            <person name="Klenk H.P."/>
            <person name="Zhou Y."/>
            <person name="Lilburn T.G."/>
            <person name="Beck B.J."/>
            <person name="De Vos P."/>
            <person name="Vandamme P."/>
            <person name="Eisen J.A."/>
            <person name="Garrity G."/>
            <person name="Hugenholtz P."/>
            <person name="Kyrpides N.C."/>
        </authorList>
    </citation>
    <scope>NUCLEOTIDE SEQUENCE [LARGE SCALE GENOMIC DNA]</scope>
    <source>
        <strain evidence="1 2">CGMCC 1.6858</strain>
    </source>
</reference>
<accession>A0A562QFL7</accession>
<sequence length="101" mass="11919">MHLIQLFLPLYDNKHQALPGSLFNEVRQELVERFGGLTAFSRAPVKGLWQDNDDTVQDELVIYEVMAKTLDRSWWADYRATLETRFRQEQIVVRTHEISLL</sequence>